<comment type="caution">
    <text evidence="2">The sequence shown here is derived from an EMBL/GenBank/DDBJ whole genome shotgun (WGS) entry which is preliminary data.</text>
</comment>
<name>A0A5B7G8U9_PORTR</name>
<sequence length="94" mass="10733">MVSRLDGTRRGNAIQFWRMVHRLRGMSAGQIQLPPGERSNVAHINHVTETVQDNPNNTSPHNTIQLTRLNPRDSFTTPIEEEDVSQLLRHSPQK</sequence>
<dbReference type="AlphaFoldDB" id="A0A5B7G8U9"/>
<evidence type="ECO:0000256" key="1">
    <source>
        <dbReference type="SAM" id="MobiDB-lite"/>
    </source>
</evidence>
<keyword evidence="3" id="KW-1185">Reference proteome</keyword>
<feature type="region of interest" description="Disordered" evidence="1">
    <location>
        <begin position="71"/>
        <end position="94"/>
    </location>
</feature>
<protein>
    <submittedName>
        <fullName evidence="2">Uncharacterized protein</fullName>
    </submittedName>
</protein>
<evidence type="ECO:0000313" key="2">
    <source>
        <dbReference type="EMBL" id="MPC54039.1"/>
    </source>
</evidence>
<gene>
    <name evidence="2" type="ORF">E2C01_047945</name>
</gene>
<dbReference type="EMBL" id="VSRR010012061">
    <property type="protein sequence ID" value="MPC54039.1"/>
    <property type="molecule type" value="Genomic_DNA"/>
</dbReference>
<reference evidence="2 3" key="1">
    <citation type="submission" date="2019-05" db="EMBL/GenBank/DDBJ databases">
        <title>Another draft genome of Portunus trituberculatus and its Hox gene families provides insights of decapod evolution.</title>
        <authorList>
            <person name="Jeong J.-H."/>
            <person name="Song I."/>
            <person name="Kim S."/>
            <person name="Choi T."/>
            <person name="Kim D."/>
            <person name="Ryu S."/>
            <person name="Kim W."/>
        </authorList>
    </citation>
    <scope>NUCLEOTIDE SEQUENCE [LARGE SCALE GENOMIC DNA]</scope>
    <source>
        <tissue evidence="2">Muscle</tissue>
    </source>
</reference>
<accession>A0A5B7G8U9</accession>
<proteinExistence type="predicted"/>
<evidence type="ECO:0000313" key="3">
    <source>
        <dbReference type="Proteomes" id="UP000324222"/>
    </source>
</evidence>
<organism evidence="2 3">
    <name type="scientific">Portunus trituberculatus</name>
    <name type="common">Swimming crab</name>
    <name type="synonym">Neptunus trituberculatus</name>
    <dbReference type="NCBI Taxonomy" id="210409"/>
    <lineage>
        <taxon>Eukaryota</taxon>
        <taxon>Metazoa</taxon>
        <taxon>Ecdysozoa</taxon>
        <taxon>Arthropoda</taxon>
        <taxon>Crustacea</taxon>
        <taxon>Multicrustacea</taxon>
        <taxon>Malacostraca</taxon>
        <taxon>Eumalacostraca</taxon>
        <taxon>Eucarida</taxon>
        <taxon>Decapoda</taxon>
        <taxon>Pleocyemata</taxon>
        <taxon>Brachyura</taxon>
        <taxon>Eubrachyura</taxon>
        <taxon>Portunoidea</taxon>
        <taxon>Portunidae</taxon>
        <taxon>Portuninae</taxon>
        <taxon>Portunus</taxon>
    </lineage>
</organism>
<dbReference type="Proteomes" id="UP000324222">
    <property type="component" value="Unassembled WGS sequence"/>
</dbReference>